<protein>
    <recommendedName>
        <fullName evidence="4">DUF1315 domain-containing protein</fullName>
    </recommendedName>
</protein>
<feature type="compositionally biased region" description="Basic and acidic residues" evidence="1">
    <location>
        <begin position="73"/>
        <end position="91"/>
    </location>
</feature>
<accession>A0ABQ3AU02</accession>
<name>A0ABQ3AU02_9GAMM</name>
<feature type="region of interest" description="Disordered" evidence="1">
    <location>
        <begin position="55"/>
        <end position="91"/>
    </location>
</feature>
<dbReference type="Pfam" id="PF07023">
    <property type="entry name" value="DUF1315"/>
    <property type="match status" value="1"/>
</dbReference>
<gene>
    <name evidence="2" type="ORF">GCM10011613_09720</name>
</gene>
<dbReference type="InterPro" id="IPR009749">
    <property type="entry name" value="DUF1315"/>
</dbReference>
<reference evidence="3" key="1">
    <citation type="journal article" date="2019" name="Int. J. Syst. Evol. Microbiol.">
        <title>The Global Catalogue of Microorganisms (GCM) 10K type strain sequencing project: providing services to taxonomists for standard genome sequencing and annotation.</title>
        <authorList>
            <consortium name="The Broad Institute Genomics Platform"/>
            <consortium name="The Broad Institute Genome Sequencing Center for Infectious Disease"/>
            <person name="Wu L."/>
            <person name="Ma J."/>
        </authorList>
    </citation>
    <scope>NUCLEOTIDE SEQUENCE [LARGE SCALE GENOMIC DNA]</scope>
    <source>
        <strain evidence="3">KCTC 32239</strain>
    </source>
</reference>
<evidence type="ECO:0008006" key="4">
    <source>
        <dbReference type="Google" id="ProtNLM"/>
    </source>
</evidence>
<comment type="caution">
    <text evidence="2">The sequence shown here is derived from an EMBL/GenBank/DDBJ whole genome shotgun (WGS) entry which is preliminary data.</text>
</comment>
<keyword evidence="3" id="KW-1185">Reference proteome</keyword>
<evidence type="ECO:0000313" key="2">
    <source>
        <dbReference type="EMBL" id="GGY67633.1"/>
    </source>
</evidence>
<organism evidence="2 3">
    <name type="scientific">Cellvibrio zantedeschiae</name>
    <dbReference type="NCBI Taxonomy" id="1237077"/>
    <lineage>
        <taxon>Bacteria</taxon>
        <taxon>Pseudomonadati</taxon>
        <taxon>Pseudomonadota</taxon>
        <taxon>Gammaproteobacteria</taxon>
        <taxon>Cellvibrionales</taxon>
        <taxon>Cellvibrionaceae</taxon>
        <taxon>Cellvibrio</taxon>
    </lineage>
</organism>
<dbReference type="EMBL" id="BMYZ01000001">
    <property type="protein sequence ID" value="GGY67633.1"/>
    <property type="molecule type" value="Genomic_DNA"/>
</dbReference>
<evidence type="ECO:0000256" key="1">
    <source>
        <dbReference type="SAM" id="MobiDB-lite"/>
    </source>
</evidence>
<proteinExistence type="predicted"/>
<sequence length="91" mass="10525">MDLHKLLNSITPEIYQNLKTAVELGKWADGNKLSSEQRQLCMQAVIAYEHKHLPPEEHTGYIPPEPHTYCGDEDGHEHDHAEQEKPIKWVE</sequence>
<dbReference type="RefSeq" id="WP_189416415.1">
    <property type="nucleotide sequence ID" value="NZ_BMYZ01000001.1"/>
</dbReference>
<evidence type="ECO:0000313" key="3">
    <source>
        <dbReference type="Proteomes" id="UP000619761"/>
    </source>
</evidence>
<dbReference type="Proteomes" id="UP000619761">
    <property type="component" value="Unassembled WGS sequence"/>
</dbReference>